<dbReference type="Pfam" id="PF16126">
    <property type="entry name" value="DUF4838"/>
    <property type="match status" value="1"/>
</dbReference>
<sequence>MNGFKKIVVFLMAFVLCCTAVACNKEEKTPDSSSGYGYIDQIQIEETDAELIAGGRSDYSVVIPENASVEIQFAASELVSAYDTSTGVKLSTITDSMASYSPENKYISIGNTSLFEEAGLTLRSDLGRSGVQMFTVGNILFLNGGSDSGALFAVYELLERTMGFMIYADDEIAVDHKSTVYFPSASGYAIPAVDAPIGSYYSNWNMSRYTRRMRMYSSEDWYIYKGGHNGFGIMPPDTYRSAHPDWYSPSGSQLCYSNYEMADQMIENIKVLIDADTEHNVMMIGIEDNRDWCTCDACLASKQKYGVDSAVHVKFMNYVVRHLNQWLEEERDGRKIEFVFFAYLSTLAPPVKMENGKYVPFDDSVVLEDNICPQYAPLDASFDRTFDHVDNKAVAETLNGWKAVSKKMYIWSYACNFNHYMVNFNNFNTMQANYKYLIERGVSYYMDQASYNTPTPCFEALRIFLMSRLMWDVDRDFNQLLDDFFTNYYKDAAPYMREYFDGIRNWYAYLETSKGLRTGSIYADIETTEFWPKAVLDMQLSTIDKAYEAIEYYKTVDPAMYEKLYSRINLESLSPRYLLCVLYENSYTPSGIKALRSAFKEDAIAHNLIRTREKESEFSQLYASWGV</sequence>
<comment type="caution">
    <text evidence="3">The sequence shown here is derived from an EMBL/GenBank/DDBJ whole genome shotgun (WGS) entry which is preliminary data.</text>
</comment>
<evidence type="ECO:0000313" key="4">
    <source>
        <dbReference type="Proteomes" id="UP000824135"/>
    </source>
</evidence>
<reference evidence="3" key="1">
    <citation type="journal article" date="2021" name="PeerJ">
        <title>Extensive microbial diversity within the chicken gut microbiome revealed by metagenomics and culture.</title>
        <authorList>
            <person name="Gilroy R."/>
            <person name="Ravi A."/>
            <person name="Getino M."/>
            <person name="Pursley I."/>
            <person name="Horton D.L."/>
            <person name="Alikhan N.F."/>
            <person name="Baker D."/>
            <person name="Gharbi K."/>
            <person name="Hall N."/>
            <person name="Watson M."/>
            <person name="Adriaenssens E.M."/>
            <person name="Foster-Nyarko E."/>
            <person name="Jarju S."/>
            <person name="Secka A."/>
            <person name="Antonio M."/>
            <person name="Oren A."/>
            <person name="Chaudhuri R.R."/>
            <person name="La Ragione R."/>
            <person name="Hildebrand F."/>
            <person name="Pallen M.J."/>
        </authorList>
    </citation>
    <scope>NUCLEOTIDE SEQUENCE</scope>
    <source>
        <strain evidence="3">CHK199-9574</strain>
    </source>
</reference>
<dbReference type="InterPro" id="IPR032287">
    <property type="entry name" value="DUF4838"/>
</dbReference>
<dbReference type="Gene3D" id="3.30.379.10">
    <property type="entry name" value="Chitobiase/beta-hexosaminidase domain 2-like"/>
    <property type="match status" value="1"/>
</dbReference>
<feature type="chain" id="PRO_5038909498" evidence="2">
    <location>
        <begin position="23"/>
        <end position="627"/>
    </location>
</feature>
<evidence type="ECO:0000256" key="1">
    <source>
        <dbReference type="ARBA" id="ARBA00022801"/>
    </source>
</evidence>
<keyword evidence="2" id="KW-0732">Signal</keyword>
<dbReference type="PROSITE" id="PS51257">
    <property type="entry name" value="PROKAR_LIPOPROTEIN"/>
    <property type="match status" value="1"/>
</dbReference>
<protein>
    <submittedName>
        <fullName evidence="3">DUF4838 domain-containing protein</fullName>
    </submittedName>
</protein>
<dbReference type="GO" id="GO:0016787">
    <property type="term" value="F:hydrolase activity"/>
    <property type="evidence" value="ECO:0007669"/>
    <property type="project" value="UniProtKB-KW"/>
</dbReference>
<dbReference type="InterPro" id="IPR029018">
    <property type="entry name" value="Hex-like_dom2"/>
</dbReference>
<reference evidence="3" key="2">
    <citation type="submission" date="2021-04" db="EMBL/GenBank/DDBJ databases">
        <authorList>
            <person name="Gilroy R."/>
        </authorList>
    </citation>
    <scope>NUCLEOTIDE SEQUENCE</scope>
    <source>
        <strain evidence="3">CHK199-9574</strain>
    </source>
</reference>
<organism evidence="3 4">
    <name type="scientific">Candidatus Borkfalkia excrementavium</name>
    <dbReference type="NCBI Taxonomy" id="2838505"/>
    <lineage>
        <taxon>Bacteria</taxon>
        <taxon>Bacillati</taxon>
        <taxon>Bacillota</taxon>
        <taxon>Clostridia</taxon>
        <taxon>Christensenellales</taxon>
        <taxon>Christensenellaceae</taxon>
        <taxon>Candidatus Borkfalkia</taxon>
    </lineage>
</organism>
<evidence type="ECO:0000256" key="2">
    <source>
        <dbReference type="SAM" id="SignalP"/>
    </source>
</evidence>
<accession>A0A9D2CGD1</accession>
<dbReference type="AlphaFoldDB" id="A0A9D2CGD1"/>
<gene>
    <name evidence="3" type="ORF">H9728_07005</name>
</gene>
<proteinExistence type="predicted"/>
<dbReference type="PANTHER" id="PTHR47406:SF2">
    <property type="entry name" value="ALPHA GLUCURONIDASE N-TERMINAL DOMAIN-CONTAINING PROTEIN"/>
    <property type="match status" value="1"/>
</dbReference>
<feature type="signal peptide" evidence="2">
    <location>
        <begin position="1"/>
        <end position="22"/>
    </location>
</feature>
<dbReference type="Proteomes" id="UP000824135">
    <property type="component" value="Unassembled WGS sequence"/>
</dbReference>
<name>A0A9D2CGD1_9FIRM</name>
<dbReference type="GO" id="GO:0005975">
    <property type="term" value="P:carbohydrate metabolic process"/>
    <property type="evidence" value="ECO:0007669"/>
    <property type="project" value="UniProtKB-ARBA"/>
</dbReference>
<dbReference type="EMBL" id="DXCO01000040">
    <property type="protein sequence ID" value="HIY78779.1"/>
    <property type="molecule type" value="Genomic_DNA"/>
</dbReference>
<dbReference type="SUPFAM" id="SSF55545">
    <property type="entry name" value="beta-N-acetylhexosaminidase-like domain"/>
    <property type="match status" value="1"/>
</dbReference>
<dbReference type="PANTHER" id="PTHR47406">
    <property type="entry name" value="COAGULATION FACTOR 5/8 TYPE, C-TERMINAL"/>
    <property type="match status" value="1"/>
</dbReference>
<keyword evidence="1" id="KW-0378">Hydrolase</keyword>
<evidence type="ECO:0000313" key="3">
    <source>
        <dbReference type="EMBL" id="HIY78779.1"/>
    </source>
</evidence>